<dbReference type="GO" id="GO:0006508">
    <property type="term" value="P:proteolysis"/>
    <property type="evidence" value="ECO:0007669"/>
    <property type="project" value="UniProtKB-KW"/>
</dbReference>
<proteinExistence type="inferred from homology"/>
<dbReference type="EMBL" id="MJMG01000012">
    <property type="protein sequence ID" value="OEY86366.1"/>
    <property type="molecule type" value="Genomic_DNA"/>
</dbReference>
<gene>
    <name evidence="9" type="ORF">BIY23_04410</name>
</gene>
<keyword evidence="10" id="KW-1185">Reference proteome</keyword>
<dbReference type="GO" id="GO:0016020">
    <property type="term" value="C:membrane"/>
    <property type="evidence" value="ECO:0007669"/>
    <property type="project" value="UniProtKB-SubCell"/>
</dbReference>
<dbReference type="Pfam" id="PF01145">
    <property type="entry name" value="Band_7"/>
    <property type="match status" value="1"/>
</dbReference>
<evidence type="ECO:0000256" key="5">
    <source>
        <dbReference type="ARBA" id="ARBA00023136"/>
    </source>
</evidence>
<keyword evidence="4 7" id="KW-1133">Transmembrane helix</keyword>
<dbReference type="InterPro" id="IPR001107">
    <property type="entry name" value="Band_7"/>
</dbReference>
<evidence type="ECO:0000313" key="10">
    <source>
        <dbReference type="Proteomes" id="UP000175679"/>
    </source>
</evidence>
<evidence type="ECO:0000256" key="1">
    <source>
        <dbReference type="ARBA" id="ARBA00004167"/>
    </source>
</evidence>
<sequence>MRYVIKIVGVILCILLYDSMFIVYETNQAIVIQLGKVIREVKEGGLYFKLPLIHRVVFFDKRVLHLGRDDTQREVITADQKRIIVDAYIKCKIVEPVVFYQTVQNENGLHRRVYPIVESHIRENIGRFSLISLLNEKRSEVMKLIQNGVYSEAKKFGVEVMDVRIKRADLPEENSAAIFRRMQTEREKEAKEIRAEGEQAGQEIRAKADKLKRDLISNALKESHEIRGAGYAEATRIYNNAFKVDEEFFNFYRSIRAYSKSFAKGNTKFVLSPNNRFLDIFNKGWK</sequence>
<comment type="function">
    <text evidence="6">HflC and HflK could regulate a protease.</text>
</comment>
<comment type="caution">
    <text evidence="9">The sequence shown here is derived from an EMBL/GenBank/DDBJ whole genome shotgun (WGS) entry which is preliminary data.</text>
</comment>
<keyword evidence="5 7" id="KW-0472">Membrane</keyword>
<reference evidence="9 10" key="1">
    <citation type="submission" date="2016-09" db="EMBL/GenBank/DDBJ databases">
        <title>Genomic evidence for plant-parasitic nematodes as the earliest Wolbachia hosts.</title>
        <authorList>
            <person name="Brown A.M."/>
            <person name="Wasala S.K."/>
            <person name="Howe D.K."/>
            <person name="Peetz A.B."/>
            <person name="Zasada I.A."/>
            <person name="Denver D.R."/>
        </authorList>
    </citation>
    <scope>NUCLEOTIDE SEQUENCE [LARGE SCALE GENOMIC DNA]</scope>
    <source>
        <strain evidence="10">wPpe</strain>
    </source>
</reference>
<evidence type="ECO:0000256" key="6">
    <source>
        <dbReference type="PIRNR" id="PIRNR005651"/>
    </source>
</evidence>
<feature type="domain" description="Band 7" evidence="8">
    <location>
        <begin position="18"/>
        <end position="182"/>
    </location>
</feature>
<evidence type="ECO:0000313" key="9">
    <source>
        <dbReference type="EMBL" id="OEY86366.1"/>
    </source>
</evidence>
<dbReference type="CDD" id="cd03405">
    <property type="entry name" value="SPFH_HflC"/>
    <property type="match status" value="1"/>
</dbReference>
<dbReference type="RefSeq" id="WP_070065374.1">
    <property type="nucleotide sequence ID" value="NZ_MJMG01000012.1"/>
</dbReference>
<organism evidence="9 10">
    <name type="scientific">Wolbachia pipientis</name>
    <dbReference type="NCBI Taxonomy" id="955"/>
    <lineage>
        <taxon>Bacteria</taxon>
        <taxon>Pseudomonadati</taxon>
        <taxon>Pseudomonadota</taxon>
        <taxon>Alphaproteobacteria</taxon>
        <taxon>Rickettsiales</taxon>
        <taxon>Anaplasmataceae</taxon>
        <taxon>Wolbachieae</taxon>
        <taxon>Wolbachia</taxon>
    </lineage>
</organism>
<keyword evidence="9" id="KW-0378">Hydrolase</keyword>
<dbReference type="Gene3D" id="3.30.479.30">
    <property type="entry name" value="Band 7 domain"/>
    <property type="match status" value="1"/>
</dbReference>
<evidence type="ECO:0000256" key="4">
    <source>
        <dbReference type="ARBA" id="ARBA00022989"/>
    </source>
</evidence>
<dbReference type="PRINTS" id="PR00721">
    <property type="entry name" value="STOMATIN"/>
</dbReference>
<dbReference type="AlphaFoldDB" id="A0A1E7QJ45"/>
<feature type="transmembrane region" description="Helical" evidence="7">
    <location>
        <begin position="7"/>
        <end position="24"/>
    </location>
</feature>
<keyword evidence="3 7" id="KW-0812">Transmembrane</keyword>
<dbReference type="InterPro" id="IPR036013">
    <property type="entry name" value="Band_7/SPFH_dom_sf"/>
</dbReference>
<dbReference type="SMART" id="SM00244">
    <property type="entry name" value="PHB"/>
    <property type="match status" value="1"/>
</dbReference>
<name>A0A1E7QJ45_WOLPI</name>
<keyword evidence="9" id="KW-0645">Protease</keyword>
<dbReference type="OrthoDB" id="9812991at2"/>
<dbReference type="SUPFAM" id="SSF117892">
    <property type="entry name" value="Band 7/SPFH domain"/>
    <property type="match status" value="1"/>
</dbReference>
<evidence type="ECO:0000256" key="7">
    <source>
        <dbReference type="SAM" id="Phobius"/>
    </source>
</evidence>
<evidence type="ECO:0000259" key="8">
    <source>
        <dbReference type="SMART" id="SM00244"/>
    </source>
</evidence>
<accession>A0A1E7QJ45</accession>
<comment type="subcellular location">
    <subcellularLocation>
        <location evidence="1">Membrane</location>
        <topology evidence="1">Single-pass membrane protein</topology>
    </subcellularLocation>
</comment>
<dbReference type="GO" id="GO:0008233">
    <property type="term" value="F:peptidase activity"/>
    <property type="evidence" value="ECO:0007669"/>
    <property type="project" value="UniProtKB-KW"/>
</dbReference>
<dbReference type="PIRSF" id="PIRSF005651">
    <property type="entry name" value="HflC"/>
    <property type="match status" value="1"/>
</dbReference>
<evidence type="ECO:0000256" key="3">
    <source>
        <dbReference type="ARBA" id="ARBA00022692"/>
    </source>
</evidence>
<dbReference type="InterPro" id="IPR001972">
    <property type="entry name" value="Stomatin_HflK_fam"/>
</dbReference>
<dbReference type="PANTHER" id="PTHR42911:SF1">
    <property type="entry name" value="MODULATOR OF FTSH PROTEASE HFLC"/>
    <property type="match status" value="1"/>
</dbReference>
<dbReference type="Proteomes" id="UP000175679">
    <property type="component" value="Unassembled WGS sequence"/>
</dbReference>
<dbReference type="PANTHER" id="PTHR42911">
    <property type="entry name" value="MODULATOR OF FTSH PROTEASE HFLC"/>
    <property type="match status" value="1"/>
</dbReference>
<dbReference type="InterPro" id="IPR010200">
    <property type="entry name" value="HflC"/>
</dbReference>
<protein>
    <recommendedName>
        <fullName evidence="6">Protein HflC</fullName>
    </recommendedName>
</protein>
<comment type="similarity">
    <text evidence="2 6">Belongs to the band 7/mec-2 family. HflC subfamily.</text>
</comment>
<evidence type="ECO:0000256" key="2">
    <source>
        <dbReference type="ARBA" id="ARBA00007862"/>
    </source>
</evidence>